<dbReference type="EMBL" id="MZ348422">
    <property type="protein sequence ID" value="QYN80064.1"/>
    <property type="molecule type" value="Genomic_DNA"/>
</dbReference>
<name>A0AAE8BIM4_9CAUD</name>
<protein>
    <submittedName>
        <fullName evidence="1">Uncharacterized protein</fullName>
    </submittedName>
</protein>
<evidence type="ECO:0000313" key="1">
    <source>
        <dbReference type="EMBL" id="QYN80064.1"/>
    </source>
</evidence>
<proteinExistence type="predicted"/>
<dbReference type="RefSeq" id="YP_010676876.1">
    <property type="nucleotide sequence ID" value="NC_071015.1"/>
</dbReference>
<dbReference type="GeneID" id="77953241"/>
<evidence type="ECO:0000313" key="2">
    <source>
        <dbReference type="Proteomes" id="UP000828443"/>
    </source>
</evidence>
<dbReference type="KEGG" id="vg:77953241"/>
<accession>A0AAE8BIM4</accession>
<keyword evidence="2" id="KW-1185">Reference proteome</keyword>
<reference evidence="1" key="1">
    <citation type="journal article" date="2021" name="Viruses">
        <title>Novel Viruses That Lyse Plant and Human Strains of Kosakonia cowanii.</title>
        <authorList>
            <person name="Petrzik K."/>
            <person name="Brazdova S."/>
            <person name="Krawczyk K."/>
        </authorList>
    </citation>
    <scope>NUCLEOTIDE SEQUENCE</scope>
</reference>
<sequence>MNTELIRLELSNKLSQHFSVQAVNTRVVNPYKLRNNELQNKFIVAFEFIINRRERYLTFGMESPQTGEIVFTRPKEGISDFLSPAIRPHDFRYSLTGDVNNRFDVVGRFIESWISMRALHEMKSTIQSFADNINPDIDYCLGYKVTAHHKHSKTYDSRFEILVRKGNEDKYTTFNGEFRNGQLHYVSANDEIVTMEDVFGV</sequence>
<dbReference type="Proteomes" id="UP000828443">
    <property type="component" value="Segment"/>
</dbReference>
<organism evidence="1 2">
    <name type="scientific">Kosakonia phage Kc263</name>
    <dbReference type="NCBI Taxonomy" id="2863194"/>
    <lineage>
        <taxon>Viruses</taxon>
        <taxon>Duplodnaviria</taxon>
        <taxon>Heunggongvirae</taxon>
        <taxon>Uroviricota</taxon>
        <taxon>Caudoviricetes</taxon>
        <taxon>Chimalliviridae</taxon>
        <taxon>Branisovskavirus</taxon>
        <taxon>Branisovskavirus Kc263</taxon>
    </lineage>
</organism>